<dbReference type="EMBL" id="JACDUR010000003">
    <property type="protein sequence ID" value="MBA2892340.1"/>
    <property type="molecule type" value="Genomic_DNA"/>
</dbReference>
<dbReference type="PROSITE" id="PS50943">
    <property type="entry name" value="HTH_CROC1"/>
    <property type="match status" value="1"/>
</dbReference>
<dbReference type="AlphaFoldDB" id="A0A7W0CK03"/>
<dbReference type="InterPro" id="IPR001387">
    <property type="entry name" value="Cro/C1-type_HTH"/>
</dbReference>
<gene>
    <name evidence="2" type="ORF">HNR30_003681</name>
</gene>
<evidence type="ECO:0000313" key="2">
    <source>
        <dbReference type="EMBL" id="MBA2892340.1"/>
    </source>
</evidence>
<accession>A0A7W0CK03</accession>
<sequence>MNFGAELRRRRRSRGMSQLTLADLAGTGQRHLSYLERGLARPGRSLVLRLAVQLGLSPAERDELLLAAGLAPEPEPETGGPPVEREALEAVLKGYLPAPALIIDPDGGVVAANEAVVLLTEGSEPGSVCRLLESRDADARRGFGAPLRLRSLRGELRLLSVITSLAAAEPSWKGYLLKTLLPADARTAELLRRS</sequence>
<dbReference type="Proteomes" id="UP000530928">
    <property type="component" value="Unassembled WGS sequence"/>
</dbReference>
<dbReference type="Gene3D" id="1.10.260.40">
    <property type="entry name" value="lambda repressor-like DNA-binding domains"/>
    <property type="match status" value="1"/>
</dbReference>
<protein>
    <submittedName>
        <fullName evidence="2">Transcriptional regulator with XRE-family HTH domain</fullName>
    </submittedName>
</protein>
<feature type="domain" description="HTH cro/C1-type" evidence="1">
    <location>
        <begin position="7"/>
        <end position="61"/>
    </location>
</feature>
<dbReference type="GO" id="GO:0003677">
    <property type="term" value="F:DNA binding"/>
    <property type="evidence" value="ECO:0007669"/>
    <property type="project" value="InterPro"/>
</dbReference>
<reference evidence="2 3" key="1">
    <citation type="submission" date="2020-07" db="EMBL/GenBank/DDBJ databases">
        <title>Genomic Encyclopedia of Type Strains, Phase IV (KMG-IV): sequencing the most valuable type-strain genomes for metagenomic binning, comparative biology and taxonomic classification.</title>
        <authorList>
            <person name="Goeker M."/>
        </authorList>
    </citation>
    <scope>NUCLEOTIDE SEQUENCE [LARGE SCALE GENOMIC DNA]</scope>
    <source>
        <strain evidence="2 3">DSM 45533</strain>
    </source>
</reference>
<dbReference type="SMART" id="SM00530">
    <property type="entry name" value="HTH_XRE"/>
    <property type="match status" value="1"/>
</dbReference>
<evidence type="ECO:0000259" key="1">
    <source>
        <dbReference type="PROSITE" id="PS50943"/>
    </source>
</evidence>
<dbReference type="RefSeq" id="WP_181611035.1">
    <property type="nucleotide sequence ID" value="NZ_BAABAM010000002.1"/>
</dbReference>
<dbReference type="InterPro" id="IPR010982">
    <property type="entry name" value="Lambda_DNA-bd_dom_sf"/>
</dbReference>
<organism evidence="2 3">
    <name type="scientific">Nonomuraea soli</name>
    <dbReference type="NCBI Taxonomy" id="1032476"/>
    <lineage>
        <taxon>Bacteria</taxon>
        <taxon>Bacillati</taxon>
        <taxon>Actinomycetota</taxon>
        <taxon>Actinomycetes</taxon>
        <taxon>Streptosporangiales</taxon>
        <taxon>Streptosporangiaceae</taxon>
        <taxon>Nonomuraea</taxon>
    </lineage>
</organism>
<comment type="caution">
    <text evidence="2">The sequence shown here is derived from an EMBL/GenBank/DDBJ whole genome shotgun (WGS) entry which is preliminary data.</text>
</comment>
<dbReference type="CDD" id="cd00093">
    <property type="entry name" value="HTH_XRE"/>
    <property type="match status" value="1"/>
</dbReference>
<evidence type="ECO:0000313" key="3">
    <source>
        <dbReference type="Proteomes" id="UP000530928"/>
    </source>
</evidence>
<dbReference type="Pfam" id="PF13560">
    <property type="entry name" value="HTH_31"/>
    <property type="match status" value="1"/>
</dbReference>
<dbReference type="PANTHER" id="PTHR35010">
    <property type="entry name" value="BLL4672 PROTEIN-RELATED"/>
    <property type="match status" value="1"/>
</dbReference>
<name>A0A7W0CK03_9ACTN</name>
<proteinExistence type="predicted"/>
<dbReference type="SUPFAM" id="SSF47413">
    <property type="entry name" value="lambda repressor-like DNA-binding domains"/>
    <property type="match status" value="1"/>
</dbReference>
<dbReference type="PANTHER" id="PTHR35010:SF4">
    <property type="entry name" value="BLL5781 PROTEIN"/>
    <property type="match status" value="1"/>
</dbReference>
<keyword evidence="3" id="KW-1185">Reference proteome</keyword>